<reference evidence="7" key="1">
    <citation type="submission" date="2022-11" db="UniProtKB">
        <authorList>
            <consortium name="WormBaseParasite"/>
        </authorList>
    </citation>
    <scope>IDENTIFICATION</scope>
</reference>
<dbReference type="GO" id="GO:0004674">
    <property type="term" value="F:protein serine/threonine kinase activity"/>
    <property type="evidence" value="ECO:0007669"/>
    <property type="project" value="UniProtKB-KW"/>
</dbReference>
<evidence type="ECO:0000313" key="7">
    <source>
        <dbReference type="WBParaSite" id="nRc.2.0.1.t18885-RA"/>
    </source>
</evidence>
<evidence type="ECO:0000256" key="3">
    <source>
        <dbReference type="ARBA" id="ARBA00022741"/>
    </source>
</evidence>
<name>A0A915IXG1_ROMCU</name>
<dbReference type="Proteomes" id="UP000887565">
    <property type="component" value="Unplaced"/>
</dbReference>
<evidence type="ECO:0000256" key="4">
    <source>
        <dbReference type="ARBA" id="ARBA00022777"/>
    </source>
</evidence>
<organism evidence="6 7">
    <name type="scientific">Romanomermis culicivorax</name>
    <name type="common">Nematode worm</name>
    <dbReference type="NCBI Taxonomy" id="13658"/>
    <lineage>
        <taxon>Eukaryota</taxon>
        <taxon>Metazoa</taxon>
        <taxon>Ecdysozoa</taxon>
        <taxon>Nematoda</taxon>
        <taxon>Enoplea</taxon>
        <taxon>Dorylaimia</taxon>
        <taxon>Mermithida</taxon>
        <taxon>Mermithoidea</taxon>
        <taxon>Mermithidae</taxon>
        <taxon>Romanomermis</taxon>
    </lineage>
</organism>
<sequence>MHGENFPGGPRTGHRRDGDVDSWVSAIRSLADGTVGEMNMCDEEAMEINGEEYASSAAYNERMKKKDEVAHTLTENRVLQKTRHPFLTTLKCLVLDDSDYGRSVDWWGTAFSLFVALCVTHLKFRLGGGPDDAKEIMTHPFFAPIDWLALYEKR</sequence>
<keyword evidence="2" id="KW-0808">Transferase</keyword>
<dbReference type="WBParaSite" id="nRc.2.0.1.t18885-RA">
    <property type="protein sequence ID" value="nRc.2.0.1.t18885-RA"/>
    <property type="gene ID" value="nRc.2.0.1.g18885"/>
</dbReference>
<dbReference type="AlphaFoldDB" id="A0A915IXG1"/>
<evidence type="ECO:0000256" key="2">
    <source>
        <dbReference type="ARBA" id="ARBA00022679"/>
    </source>
</evidence>
<protein>
    <submittedName>
        <fullName evidence="7">Protein kinase domain-containing protein</fullName>
    </submittedName>
</protein>
<keyword evidence="5" id="KW-0067">ATP-binding</keyword>
<proteinExistence type="predicted"/>
<evidence type="ECO:0000256" key="5">
    <source>
        <dbReference type="ARBA" id="ARBA00022840"/>
    </source>
</evidence>
<keyword evidence="6" id="KW-1185">Reference proteome</keyword>
<keyword evidence="4" id="KW-0418">Kinase</keyword>
<dbReference type="GO" id="GO:0005524">
    <property type="term" value="F:ATP binding"/>
    <property type="evidence" value="ECO:0007669"/>
    <property type="project" value="UniProtKB-KW"/>
</dbReference>
<keyword evidence="1" id="KW-0723">Serine/threonine-protein kinase</keyword>
<evidence type="ECO:0000313" key="6">
    <source>
        <dbReference type="Proteomes" id="UP000887565"/>
    </source>
</evidence>
<evidence type="ECO:0000256" key="1">
    <source>
        <dbReference type="ARBA" id="ARBA00022527"/>
    </source>
</evidence>
<keyword evidence="3" id="KW-0547">Nucleotide-binding</keyword>
<dbReference type="PANTHER" id="PTHR24351">
    <property type="entry name" value="RIBOSOMAL PROTEIN S6 KINASE"/>
    <property type="match status" value="1"/>
</dbReference>
<dbReference type="Gene3D" id="3.30.200.20">
    <property type="entry name" value="Phosphorylase Kinase, domain 1"/>
    <property type="match status" value="1"/>
</dbReference>
<accession>A0A915IXG1</accession>